<dbReference type="Gene3D" id="1.20.140.10">
    <property type="entry name" value="Butyryl-CoA Dehydrogenase, subunit A, domain 3"/>
    <property type="match status" value="1"/>
</dbReference>
<dbReference type="Pfam" id="PF02770">
    <property type="entry name" value="Acyl-CoA_dh_M"/>
    <property type="match status" value="1"/>
</dbReference>
<dbReference type="FunFam" id="1.20.140.10:FF:000011">
    <property type="entry name" value="Medium-chain specific acyl-CoA dehydrogenase, mitochondrial"/>
    <property type="match status" value="1"/>
</dbReference>
<dbReference type="SUPFAM" id="SSF56645">
    <property type="entry name" value="Acyl-CoA dehydrogenase NM domain-like"/>
    <property type="match status" value="1"/>
</dbReference>
<evidence type="ECO:0000256" key="1">
    <source>
        <dbReference type="ARBA" id="ARBA00001974"/>
    </source>
</evidence>
<dbReference type="InterPro" id="IPR006091">
    <property type="entry name" value="Acyl-CoA_Oxase/DH_mid-dom"/>
</dbReference>
<comment type="cofactor">
    <cofactor evidence="1 6">
        <name>FAD</name>
        <dbReference type="ChEBI" id="CHEBI:57692"/>
    </cofactor>
</comment>
<evidence type="ECO:0000256" key="5">
    <source>
        <dbReference type="ARBA" id="ARBA00023002"/>
    </source>
</evidence>
<dbReference type="InterPro" id="IPR009075">
    <property type="entry name" value="AcylCo_DH/oxidase_C"/>
</dbReference>
<dbReference type="PIRSF" id="PIRSF016578">
    <property type="entry name" value="HsaA"/>
    <property type="match status" value="1"/>
</dbReference>
<evidence type="ECO:0000313" key="11">
    <source>
        <dbReference type="Proteomes" id="UP000782312"/>
    </source>
</evidence>
<evidence type="ECO:0000259" key="7">
    <source>
        <dbReference type="Pfam" id="PF00441"/>
    </source>
</evidence>
<dbReference type="AlphaFoldDB" id="A0A932HYV7"/>
<feature type="domain" description="Acyl-CoA dehydrogenase/oxidase N-terminal" evidence="9">
    <location>
        <begin position="6"/>
        <end position="117"/>
    </location>
</feature>
<dbReference type="EMBL" id="JACPUR010000025">
    <property type="protein sequence ID" value="MBI3128249.1"/>
    <property type="molecule type" value="Genomic_DNA"/>
</dbReference>
<evidence type="ECO:0000256" key="3">
    <source>
        <dbReference type="ARBA" id="ARBA00022630"/>
    </source>
</evidence>
<comment type="similarity">
    <text evidence="2 6">Belongs to the acyl-CoA dehydrogenase family.</text>
</comment>
<evidence type="ECO:0000256" key="2">
    <source>
        <dbReference type="ARBA" id="ARBA00009347"/>
    </source>
</evidence>
<accession>A0A932HYV7</accession>
<organism evidence="10 11">
    <name type="scientific">Tectimicrobiota bacterium</name>
    <dbReference type="NCBI Taxonomy" id="2528274"/>
    <lineage>
        <taxon>Bacteria</taxon>
        <taxon>Pseudomonadati</taxon>
        <taxon>Nitrospinota/Tectimicrobiota group</taxon>
        <taxon>Candidatus Tectimicrobiota</taxon>
    </lineage>
</organism>
<dbReference type="InterPro" id="IPR006089">
    <property type="entry name" value="Acyl-CoA_DH_CS"/>
</dbReference>
<dbReference type="PANTHER" id="PTHR43884:SF12">
    <property type="entry name" value="ISOVALERYL-COA DEHYDROGENASE, MITOCHONDRIAL-RELATED"/>
    <property type="match status" value="1"/>
</dbReference>
<sequence>MQFDLNESQKMLRQTVRALAGRHVAPRAAEIDEREEYPEDIFEVLKRQQLLGVFLPEEYGGAGMGFMGGCITIEEIARFCSNCPLFIVLNMLSSRVIHLSGTEAQRRHYLTGLAKGELRGSYALTEPHAGSDAGNIRTRAERRGDRWVINGTKCFITGPDKADFILVAAKTDPEAGTRGITYFIVPKGAPGFSIGRFERKMGMKGFSTCLLHFENVEVPLENQVGELNKGFRSAMMGFNQMRPAIGARAVGLAQGCLDYASNYAKEREAFGQPIANFQAVQFMLADMFIEIEAARLLVYRGASLVDAGLYTRENAHYFSAAKTYAADMAMKVAIDAIQVLGGAGYMKDHPLERFMRDAKQIQIVEGTSQIQRLIIARNLLGL</sequence>
<name>A0A932HYV7_UNCTE</name>
<gene>
    <name evidence="10" type="ORF">HYZ11_11640</name>
</gene>
<dbReference type="GO" id="GO:0050660">
    <property type="term" value="F:flavin adenine dinucleotide binding"/>
    <property type="evidence" value="ECO:0007669"/>
    <property type="project" value="InterPro"/>
</dbReference>
<dbReference type="Proteomes" id="UP000782312">
    <property type="component" value="Unassembled WGS sequence"/>
</dbReference>
<dbReference type="InterPro" id="IPR046373">
    <property type="entry name" value="Acyl-CoA_Oxase/DH_mid-dom_sf"/>
</dbReference>
<comment type="caution">
    <text evidence="10">The sequence shown here is derived from an EMBL/GenBank/DDBJ whole genome shotgun (WGS) entry which is preliminary data.</text>
</comment>
<dbReference type="InterPro" id="IPR037069">
    <property type="entry name" value="AcylCoA_DH/ox_N_sf"/>
</dbReference>
<keyword evidence="5 6" id="KW-0560">Oxidoreductase</keyword>
<evidence type="ECO:0000259" key="9">
    <source>
        <dbReference type="Pfam" id="PF02771"/>
    </source>
</evidence>
<evidence type="ECO:0000256" key="6">
    <source>
        <dbReference type="RuleBase" id="RU362125"/>
    </source>
</evidence>
<keyword evidence="4 6" id="KW-0274">FAD</keyword>
<dbReference type="FunFam" id="1.10.540.10:FF:000026">
    <property type="entry name" value="Acyl-CoA dehydrogenase medium chain"/>
    <property type="match status" value="1"/>
</dbReference>
<dbReference type="PANTHER" id="PTHR43884">
    <property type="entry name" value="ACYL-COA DEHYDROGENASE"/>
    <property type="match status" value="1"/>
</dbReference>
<dbReference type="Gene3D" id="1.10.540.10">
    <property type="entry name" value="Acyl-CoA dehydrogenase/oxidase, N-terminal domain"/>
    <property type="match status" value="1"/>
</dbReference>
<evidence type="ECO:0000259" key="8">
    <source>
        <dbReference type="Pfam" id="PF02770"/>
    </source>
</evidence>
<feature type="domain" description="Acyl-CoA dehydrogenase/oxidase C-terminal" evidence="7">
    <location>
        <begin position="228"/>
        <end position="380"/>
    </location>
</feature>
<dbReference type="Pfam" id="PF00441">
    <property type="entry name" value="Acyl-CoA_dh_1"/>
    <property type="match status" value="1"/>
</dbReference>
<proteinExistence type="inferred from homology"/>
<dbReference type="SUPFAM" id="SSF47203">
    <property type="entry name" value="Acyl-CoA dehydrogenase C-terminal domain-like"/>
    <property type="match status" value="1"/>
</dbReference>
<dbReference type="PROSITE" id="PS00073">
    <property type="entry name" value="ACYL_COA_DH_2"/>
    <property type="match status" value="1"/>
</dbReference>
<dbReference type="InterPro" id="IPR009100">
    <property type="entry name" value="AcylCoA_DH/oxidase_NM_dom_sf"/>
</dbReference>
<feature type="domain" description="Acyl-CoA oxidase/dehydrogenase middle" evidence="8">
    <location>
        <begin position="122"/>
        <end position="216"/>
    </location>
</feature>
<dbReference type="InterPro" id="IPR036250">
    <property type="entry name" value="AcylCo_DH-like_C"/>
</dbReference>
<protein>
    <submittedName>
        <fullName evidence="10">Acyl-CoA dehydrogenase family protein</fullName>
    </submittedName>
</protein>
<dbReference type="FunFam" id="2.40.110.10:FF:000001">
    <property type="entry name" value="Acyl-CoA dehydrogenase, mitochondrial"/>
    <property type="match status" value="1"/>
</dbReference>
<dbReference type="Gene3D" id="2.40.110.10">
    <property type="entry name" value="Butyryl-CoA Dehydrogenase, subunit A, domain 2"/>
    <property type="match status" value="1"/>
</dbReference>
<dbReference type="GO" id="GO:0003995">
    <property type="term" value="F:acyl-CoA dehydrogenase activity"/>
    <property type="evidence" value="ECO:0007669"/>
    <property type="project" value="InterPro"/>
</dbReference>
<evidence type="ECO:0000256" key="4">
    <source>
        <dbReference type="ARBA" id="ARBA00022827"/>
    </source>
</evidence>
<dbReference type="InterPro" id="IPR013786">
    <property type="entry name" value="AcylCoA_DH/ox_N"/>
</dbReference>
<keyword evidence="3 6" id="KW-0285">Flavoprotein</keyword>
<dbReference type="Pfam" id="PF02771">
    <property type="entry name" value="Acyl-CoA_dh_N"/>
    <property type="match status" value="1"/>
</dbReference>
<evidence type="ECO:0000313" key="10">
    <source>
        <dbReference type="EMBL" id="MBI3128249.1"/>
    </source>
</evidence>
<reference evidence="10" key="1">
    <citation type="submission" date="2020-07" db="EMBL/GenBank/DDBJ databases">
        <title>Huge and variable diversity of episymbiotic CPR bacteria and DPANN archaea in groundwater ecosystems.</title>
        <authorList>
            <person name="He C.Y."/>
            <person name="Keren R."/>
            <person name="Whittaker M."/>
            <person name="Farag I.F."/>
            <person name="Doudna J."/>
            <person name="Cate J.H.D."/>
            <person name="Banfield J.F."/>
        </authorList>
    </citation>
    <scope>NUCLEOTIDE SEQUENCE</scope>
    <source>
        <strain evidence="10">NC_groundwater_763_Ag_S-0.2um_68_21</strain>
    </source>
</reference>